<evidence type="ECO:0000259" key="2">
    <source>
        <dbReference type="Pfam" id="PF13845"/>
    </source>
</evidence>
<dbReference type="RefSeq" id="WP_156241231.1">
    <property type="nucleotide sequence ID" value="NZ_BAAAZL010000002.1"/>
</dbReference>
<sequence>MTRTNPGRGLLVAGAAVALACSLAGCSSLANALNGDAASDDETREAAEGGTVDAFSVEIGDCIANPGDGEITEIEVVPCDEPHDGEVYDEVRMADGEWPGAGAVGDAAEEGCVAKFEDFIGIPYDGEPESSVYVQFLTPVEETWNELEDRLISCVVYIPGEKITGTLKDSRR</sequence>
<keyword evidence="1" id="KW-0732">Signal</keyword>
<dbReference type="AlphaFoldDB" id="A0A6I6E258"/>
<feature type="signal peptide" evidence="1">
    <location>
        <begin position="1"/>
        <end position="32"/>
    </location>
</feature>
<dbReference type="Pfam" id="PF13845">
    <property type="entry name" value="Septum_form"/>
    <property type="match status" value="1"/>
</dbReference>
<accession>A0A6I6E258</accession>
<name>A0A6I6E258_9MICO</name>
<dbReference type="InterPro" id="IPR026004">
    <property type="entry name" value="Septum_form"/>
</dbReference>
<gene>
    <name evidence="3" type="ORF">D7D94_03460</name>
</gene>
<dbReference type="OrthoDB" id="3628931at2"/>
<evidence type="ECO:0000256" key="1">
    <source>
        <dbReference type="SAM" id="SignalP"/>
    </source>
</evidence>
<keyword evidence="4" id="KW-1185">Reference proteome</keyword>
<proteinExistence type="predicted"/>
<evidence type="ECO:0000313" key="4">
    <source>
        <dbReference type="Proteomes" id="UP000422989"/>
    </source>
</evidence>
<feature type="domain" description="Septum formation-related" evidence="2">
    <location>
        <begin position="60"/>
        <end position="156"/>
    </location>
</feature>
<evidence type="ECO:0000313" key="3">
    <source>
        <dbReference type="EMBL" id="QGU26827.1"/>
    </source>
</evidence>
<feature type="chain" id="PRO_5026315402" description="Septum formation-related domain-containing protein" evidence="1">
    <location>
        <begin position="33"/>
        <end position="172"/>
    </location>
</feature>
<organism evidence="3 4">
    <name type="scientific">Microbacterium oryzae</name>
    <dbReference type="NCBI Taxonomy" id="743009"/>
    <lineage>
        <taxon>Bacteria</taxon>
        <taxon>Bacillati</taxon>
        <taxon>Actinomycetota</taxon>
        <taxon>Actinomycetes</taxon>
        <taxon>Micrococcales</taxon>
        <taxon>Microbacteriaceae</taxon>
        <taxon>Microbacterium</taxon>
    </lineage>
</organism>
<protein>
    <recommendedName>
        <fullName evidence="2">Septum formation-related domain-containing protein</fullName>
    </recommendedName>
</protein>
<dbReference type="Proteomes" id="UP000422989">
    <property type="component" value="Chromosome"/>
</dbReference>
<dbReference type="PROSITE" id="PS51257">
    <property type="entry name" value="PROKAR_LIPOPROTEIN"/>
    <property type="match status" value="1"/>
</dbReference>
<dbReference type="EMBL" id="CP032550">
    <property type="protein sequence ID" value="QGU26827.1"/>
    <property type="molecule type" value="Genomic_DNA"/>
</dbReference>
<reference evidence="3 4" key="1">
    <citation type="submission" date="2018-09" db="EMBL/GenBank/DDBJ databases">
        <title>Whole genome sequencing of Microbacterium oryzae strain MB-10T.</title>
        <authorList>
            <person name="Das S.K."/>
        </authorList>
    </citation>
    <scope>NUCLEOTIDE SEQUENCE [LARGE SCALE GENOMIC DNA]</scope>
    <source>
        <strain evidence="3 4">MB-10</strain>
    </source>
</reference>
<dbReference type="KEGG" id="moj:D7D94_03460"/>